<dbReference type="PANTHER" id="PTHR42756:SF1">
    <property type="entry name" value="TRANSCRIPTIONAL REPRESSOR OF EMRAB OPERON"/>
    <property type="match status" value="1"/>
</dbReference>
<dbReference type="SUPFAM" id="SSF46785">
    <property type="entry name" value="Winged helix' DNA-binding domain"/>
    <property type="match status" value="1"/>
</dbReference>
<keyword evidence="1" id="KW-0805">Transcription regulation</keyword>
<dbReference type="AlphaFoldDB" id="A0A1F5YDP7"/>
<accession>A0A1F5YDP7</accession>
<proteinExistence type="predicted"/>
<evidence type="ECO:0000256" key="1">
    <source>
        <dbReference type="ARBA" id="ARBA00023015"/>
    </source>
</evidence>
<dbReference type="GO" id="GO:0003700">
    <property type="term" value="F:DNA-binding transcription factor activity"/>
    <property type="evidence" value="ECO:0007669"/>
    <property type="project" value="InterPro"/>
</dbReference>
<dbReference type="InterPro" id="IPR023187">
    <property type="entry name" value="Tscrpt_reg_MarR-type_CS"/>
</dbReference>
<protein>
    <recommendedName>
        <fullName evidence="4">HTH marR-type domain-containing protein</fullName>
    </recommendedName>
</protein>
<evidence type="ECO:0000313" key="5">
    <source>
        <dbReference type="EMBL" id="OGF97971.1"/>
    </source>
</evidence>
<name>A0A1F5YDP7_9BACT</name>
<evidence type="ECO:0000256" key="3">
    <source>
        <dbReference type="ARBA" id="ARBA00023163"/>
    </source>
</evidence>
<dbReference type="Pfam" id="PF01047">
    <property type="entry name" value="MarR"/>
    <property type="match status" value="1"/>
</dbReference>
<evidence type="ECO:0000259" key="4">
    <source>
        <dbReference type="PROSITE" id="PS50995"/>
    </source>
</evidence>
<dbReference type="SMART" id="SM00347">
    <property type="entry name" value="HTH_MARR"/>
    <property type="match status" value="1"/>
</dbReference>
<dbReference type="GO" id="GO:0003677">
    <property type="term" value="F:DNA binding"/>
    <property type="evidence" value="ECO:0007669"/>
    <property type="project" value="UniProtKB-KW"/>
</dbReference>
<evidence type="ECO:0000313" key="6">
    <source>
        <dbReference type="Proteomes" id="UP000176992"/>
    </source>
</evidence>
<organism evidence="5 6">
    <name type="scientific">Candidatus Glassbacteria bacterium GWA2_58_10</name>
    <dbReference type="NCBI Taxonomy" id="1817865"/>
    <lineage>
        <taxon>Bacteria</taxon>
        <taxon>Candidatus Glassiibacteriota</taxon>
    </lineage>
</organism>
<dbReference type="Proteomes" id="UP000176992">
    <property type="component" value="Unassembled WGS sequence"/>
</dbReference>
<dbReference type="InterPro" id="IPR036388">
    <property type="entry name" value="WH-like_DNA-bd_sf"/>
</dbReference>
<dbReference type="EMBL" id="MFIV01000190">
    <property type="protein sequence ID" value="OGF97971.1"/>
    <property type="molecule type" value="Genomic_DNA"/>
</dbReference>
<dbReference type="InterPro" id="IPR000835">
    <property type="entry name" value="HTH_MarR-typ"/>
</dbReference>
<dbReference type="PRINTS" id="PR00598">
    <property type="entry name" value="HTHMARR"/>
</dbReference>
<gene>
    <name evidence="5" type="ORF">A2Z86_04875</name>
</gene>
<keyword evidence="2" id="KW-0238">DNA-binding</keyword>
<dbReference type="PANTHER" id="PTHR42756">
    <property type="entry name" value="TRANSCRIPTIONAL REGULATOR, MARR"/>
    <property type="match status" value="1"/>
</dbReference>
<dbReference type="Gene3D" id="1.10.10.10">
    <property type="entry name" value="Winged helix-like DNA-binding domain superfamily/Winged helix DNA-binding domain"/>
    <property type="match status" value="1"/>
</dbReference>
<comment type="caution">
    <text evidence="5">The sequence shown here is derived from an EMBL/GenBank/DDBJ whole genome shotgun (WGS) entry which is preliminary data.</text>
</comment>
<evidence type="ECO:0000256" key="2">
    <source>
        <dbReference type="ARBA" id="ARBA00023125"/>
    </source>
</evidence>
<dbReference type="PROSITE" id="PS01117">
    <property type="entry name" value="HTH_MARR_1"/>
    <property type="match status" value="1"/>
</dbReference>
<dbReference type="PROSITE" id="PS50995">
    <property type="entry name" value="HTH_MARR_2"/>
    <property type="match status" value="1"/>
</dbReference>
<dbReference type="InterPro" id="IPR036390">
    <property type="entry name" value="WH_DNA-bd_sf"/>
</dbReference>
<sequence length="159" mass="17898">MSLQDELGYKKPFQNQGHEALLNIVLTGSLLNKEGTRFFRPFGITEAQFNVLMILKHHSEQGRINQTSLGNMMLVNRSNVTGLVDRMEKAGLVRRVADPQDRRVNLVEMTEHGANVFEPAGKAYFARIEQLMQGTTAEECALLSKTLEKIRARLNGRGK</sequence>
<reference evidence="5 6" key="1">
    <citation type="journal article" date="2016" name="Nat. Commun.">
        <title>Thousands of microbial genomes shed light on interconnected biogeochemical processes in an aquifer system.</title>
        <authorList>
            <person name="Anantharaman K."/>
            <person name="Brown C.T."/>
            <person name="Hug L.A."/>
            <person name="Sharon I."/>
            <person name="Castelle C.J."/>
            <person name="Probst A.J."/>
            <person name="Thomas B.C."/>
            <person name="Singh A."/>
            <person name="Wilkins M.J."/>
            <person name="Karaoz U."/>
            <person name="Brodie E.L."/>
            <person name="Williams K.H."/>
            <person name="Hubbard S.S."/>
            <person name="Banfield J.F."/>
        </authorList>
    </citation>
    <scope>NUCLEOTIDE SEQUENCE [LARGE SCALE GENOMIC DNA]</scope>
</reference>
<feature type="domain" description="HTH marR-type" evidence="4">
    <location>
        <begin position="1"/>
        <end position="152"/>
    </location>
</feature>
<keyword evidence="3" id="KW-0804">Transcription</keyword>